<sequence>MSDNTPENVEAEQAENFDPATGEIADGVDAADQQSAPEVDPFEEFKSDLRMKDGDWY</sequence>
<feature type="region of interest" description="Disordered" evidence="1">
    <location>
        <begin position="1"/>
        <end position="57"/>
    </location>
</feature>
<evidence type="ECO:0000313" key="2">
    <source>
        <dbReference type="EMBL" id="PMD04365.1"/>
    </source>
</evidence>
<comment type="caution">
    <text evidence="2">The sequence shown here is derived from an EMBL/GenBank/DDBJ whole genome shotgun (WGS) entry which is preliminary data.</text>
</comment>
<protein>
    <submittedName>
        <fullName evidence="2">Transcription termination/antitermination factor NusG</fullName>
    </submittedName>
</protein>
<proteinExistence type="predicted"/>
<organism evidence="2 3">
    <name type="scientific">Brevibacterium paucivorans</name>
    <dbReference type="NCBI Taxonomy" id="170994"/>
    <lineage>
        <taxon>Bacteria</taxon>
        <taxon>Bacillati</taxon>
        <taxon>Actinomycetota</taxon>
        <taxon>Actinomycetes</taxon>
        <taxon>Micrococcales</taxon>
        <taxon>Brevibacteriaceae</taxon>
        <taxon>Brevibacterium</taxon>
    </lineage>
</organism>
<evidence type="ECO:0000256" key="1">
    <source>
        <dbReference type="SAM" id="MobiDB-lite"/>
    </source>
</evidence>
<feature type="non-terminal residue" evidence="2">
    <location>
        <position position="57"/>
    </location>
</feature>
<dbReference type="AlphaFoldDB" id="A0A2N6VJP9"/>
<name>A0A2N6VJP9_9MICO</name>
<reference evidence="2 3" key="1">
    <citation type="submission" date="2017-09" db="EMBL/GenBank/DDBJ databases">
        <title>Bacterial strain isolated from the female urinary microbiota.</title>
        <authorList>
            <person name="Thomas-White K."/>
            <person name="Kumar N."/>
            <person name="Forster S."/>
            <person name="Putonti C."/>
            <person name="Lawley T."/>
            <person name="Wolfe A.J."/>
        </authorList>
    </citation>
    <scope>NUCLEOTIDE SEQUENCE [LARGE SCALE GENOMIC DNA]</scope>
    <source>
        <strain evidence="2 3">UMB1301</strain>
    </source>
</reference>
<dbReference type="EMBL" id="PNHK01000122">
    <property type="protein sequence ID" value="PMD04365.1"/>
    <property type="molecule type" value="Genomic_DNA"/>
</dbReference>
<accession>A0A2N6VJP9</accession>
<dbReference type="Proteomes" id="UP000235598">
    <property type="component" value="Unassembled WGS sequence"/>
</dbReference>
<evidence type="ECO:0000313" key="3">
    <source>
        <dbReference type="Proteomes" id="UP000235598"/>
    </source>
</evidence>
<gene>
    <name evidence="2" type="ORF">CJ199_12475</name>
</gene>
<feature type="compositionally biased region" description="Basic and acidic residues" evidence="1">
    <location>
        <begin position="43"/>
        <end position="57"/>
    </location>
</feature>